<dbReference type="GO" id="GO:0009228">
    <property type="term" value="P:thiamine biosynthetic process"/>
    <property type="evidence" value="ECO:0007669"/>
    <property type="project" value="UniProtKB-KW"/>
</dbReference>
<keyword evidence="15" id="KW-1185">Reference proteome</keyword>
<dbReference type="InterPro" id="IPR015168">
    <property type="entry name" value="SsuA/THI5"/>
</dbReference>
<dbReference type="Proteomes" id="UP000440224">
    <property type="component" value="Unassembled WGS sequence"/>
</dbReference>
<name>A0A6N7PXR5_9BACT</name>
<evidence type="ECO:0000256" key="2">
    <source>
        <dbReference type="ARBA" id="ARBA00004948"/>
    </source>
</evidence>
<keyword evidence="5" id="KW-0808">Transferase</keyword>
<evidence type="ECO:0000256" key="3">
    <source>
        <dbReference type="ARBA" id="ARBA00009406"/>
    </source>
</evidence>
<dbReference type="SUPFAM" id="SSF53850">
    <property type="entry name" value="Periplasmic binding protein-like II"/>
    <property type="match status" value="1"/>
</dbReference>
<comment type="subunit">
    <text evidence="4">Homodimer.</text>
</comment>
<dbReference type="PROSITE" id="PS51318">
    <property type="entry name" value="TAT"/>
    <property type="match status" value="1"/>
</dbReference>
<organism evidence="14 15">
    <name type="scientific">Polyangium spumosum</name>
    <dbReference type="NCBI Taxonomy" id="889282"/>
    <lineage>
        <taxon>Bacteria</taxon>
        <taxon>Pseudomonadati</taxon>
        <taxon>Myxococcota</taxon>
        <taxon>Polyangia</taxon>
        <taxon>Polyangiales</taxon>
        <taxon>Polyangiaceae</taxon>
        <taxon>Polyangium</taxon>
    </lineage>
</organism>
<evidence type="ECO:0000256" key="9">
    <source>
        <dbReference type="ARBA" id="ARBA00023004"/>
    </source>
</evidence>
<comment type="similarity">
    <text evidence="3">Belongs to the NMT1/THI5 family.</text>
</comment>
<protein>
    <recommendedName>
        <fullName evidence="10">Thiamine pyrimidine synthase</fullName>
    </recommendedName>
</protein>
<comment type="function">
    <text evidence="1">Responsible for the formation of the pyrimidine heterocycle in the thiamine biosynthesis pathway. Catalyzes the formation of hydroxymethylpyrimidine phosphate (HMP-P) from histidine and pyridoxal phosphate (PLP). The protein uses PLP and the active site histidine to form HMP-P, generating an inactive enzyme. The enzyme can only undergo a single turnover, which suggests it is a suicide enzyme.</text>
</comment>
<evidence type="ECO:0000256" key="11">
    <source>
        <dbReference type="ARBA" id="ARBA00048179"/>
    </source>
</evidence>
<evidence type="ECO:0000259" key="13">
    <source>
        <dbReference type="Pfam" id="PF09084"/>
    </source>
</evidence>
<dbReference type="PANTHER" id="PTHR31528:SF1">
    <property type="entry name" value="4-AMINO-5-HYDROXYMETHYL-2-METHYLPYRIMIDINE PHOSPHATE SYNTHASE THI11-RELATED"/>
    <property type="match status" value="1"/>
</dbReference>
<evidence type="ECO:0000313" key="14">
    <source>
        <dbReference type="EMBL" id="MRG95035.1"/>
    </source>
</evidence>
<sequence length="332" mass="35408">MPRMKMAPPPRLSRRTLLSLSLGLAATAAGCKGSGGGGGAPAGKVKLTLNWVPEPEFGGFYAAREGGAFKRAGLDVEIMPGGAGVPVMQMVASGKSDFGVVNGDEVLIARARGADVIPIFATYQTFPQGIMVHASRGANTMADVFRGGTLAIEPGTAYAAYLKKKYGFDKVKVVPYDGGVARFLVDKEYAQQCFVTSEPLAARKKGAEPKVFLVADEGYNPYSQVVVTRKALWQENPERVRAFVRATREGFRAYLDDPGPANVVMGKLNTTMDAETFAGAAAAQKPLIEDAQTTKLGMMTRERWETLGKQLKELGILDAVPPVEAFLVAIDA</sequence>
<dbReference type="Pfam" id="PF09084">
    <property type="entry name" value="NMT1"/>
    <property type="match status" value="1"/>
</dbReference>
<keyword evidence="9" id="KW-0408">Iron</keyword>
<accession>A0A6N7PXR5</accession>
<evidence type="ECO:0000256" key="5">
    <source>
        <dbReference type="ARBA" id="ARBA00022679"/>
    </source>
</evidence>
<keyword evidence="6" id="KW-0479">Metal-binding</keyword>
<comment type="caution">
    <text evidence="14">The sequence shown here is derived from an EMBL/GenBank/DDBJ whole genome shotgun (WGS) entry which is preliminary data.</text>
</comment>
<evidence type="ECO:0000313" key="15">
    <source>
        <dbReference type="Proteomes" id="UP000440224"/>
    </source>
</evidence>
<dbReference type="GO" id="GO:0046872">
    <property type="term" value="F:metal ion binding"/>
    <property type="evidence" value="ECO:0007669"/>
    <property type="project" value="UniProtKB-KW"/>
</dbReference>
<dbReference type="OrthoDB" id="174578at2"/>
<evidence type="ECO:0000256" key="12">
    <source>
        <dbReference type="SAM" id="SignalP"/>
    </source>
</evidence>
<evidence type="ECO:0000256" key="10">
    <source>
        <dbReference type="ARBA" id="ARBA00033171"/>
    </source>
</evidence>
<dbReference type="Gene3D" id="3.40.190.10">
    <property type="entry name" value="Periplasmic binding protein-like II"/>
    <property type="match status" value="2"/>
</dbReference>
<evidence type="ECO:0000256" key="6">
    <source>
        <dbReference type="ARBA" id="ARBA00022723"/>
    </source>
</evidence>
<evidence type="ECO:0000256" key="4">
    <source>
        <dbReference type="ARBA" id="ARBA00011738"/>
    </source>
</evidence>
<keyword evidence="7" id="KW-0663">Pyridoxal phosphate</keyword>
<feature type="signal peptide" evidence="12">
    <location>
        <begin position="1"/>
        <end position="28"/>
    </location>
</feature>
<proteinExistence type="inferred from homology"/>
<dbReference type="AlphaFoldDB" id="A0A6N7PXR5"/>
<feature type="chain" id="PRO_5027110684" description="Thiamine pyrimidine synthase" evidence="12">
    <location>
        <begin position="29"/>
        <end position="332"/>
    </location>
</feature>
<evidence type="ECO:0000256" key="8">
    <source>
        <dbReference type="ARBA" id="ARBA00022977"/>
    </source>
</evidence>
<feature type="domain" description="SsuA/THI5-like" evidence="13">
    <location>
        <begin position="55"/>
        <end position="259"/>
    </location>
</feature>
<dbReference type="PANTHER" id="PTHR31528">
    <property type="entry name" value="4-AMINO-5-HYDROXYMETHYL-2-METHYLPYRIMIDINE PHOSPHATE SYNTHASE THI11-RELATED"/>
    <property type="match status" value="1"/>
</dbReference>
<dbReference type="InterPro" id="IPR027939">
    <property type="entry name" value="NMT1/THI5"/>
</dbReference>
<reference evidence="14 15" key="1">
    <citation type="submission" date="2019-10" db="EMBL/GenBank/DDBJ databases">
        <title>A soil myxobacterium in the family Polyangiaceae.</title>
        <authorList>
            <person name="Li Y."/>
            <person name="Wang J."/>
        </authorList>
    </citation>
    <scope>NUCLEOTIDE SEQUENCE [LARGE SCALE GENOMIC DNA]</scope>
    <source>
        <strain evidence="14 15">DSM 14734</strain>
    </source>
</reference>
<evidence type="ECO:0000256" key="1">
    <source>
        <dbReference type="ARBA" id="ARBA00003469"/>
    </source>
</evidence>
<dbReference type="InterPro" id="IPR006311">
    <property type="entry name" value="TAT_signal"/>
</dbReference>
<evidence type="ECO:0000256" key="7">
    <source>
        <dbReference type="ARBA" id="ARBA00022898"/>
    </source>
</evidence>
<dbReference type="EMBL" id="WJIE01000007">
    <property type="protein sequence ID" value="MRG95035.1"/>
    <property type="molecule type" value="Genomic_DNA"/>
</dbReference>
<dbReference type="PROSITE" id="PS51257">
    <property type="entry name" value="PROKAR_LIPOPROTEIN"/>
    <property type="match status" value="1"/>
</dbReference>
<gene>
    <name evidence="14" type="ORF">GF068_24395</name>
</gene>
<keyword evidence="8" id="KW-0784">Thiamine biosynthesis</keyword>
<comment type="catalytic activity">
    <reaction evidence="11">
        <text>N(6)-(pyridoxal phosphate)-L-lysyl-[4-amino-5-hydroxymethyl-2-methylpyrimidine phosphate synthase] + L-histidyl-[4-amino-5-hydroxymethyl-2-methylpyrimidine phosphate synthase] + 2 Fe(3+) + 4 H2O = L-lysyl-[4-amino-5-hydroxymethyl-2-methylpyrimidine phosphate synthase] + (2S)-2-amino-5-hydroxy-4-oxopentanoyl-[4-amino-5-hydroxymethyl-2-methylpyrimidine phosphate synthase] + 4-amino-2-methyl-5-(phosphooxymethyl)pyrimidine + 3-oxopropanoate + 2 Fe(2+) + 2 H(+)</text>
        <dbReference type="Rhea" id="RHEA:65756"/>
        <dbReference type="Rhea" id="RHEA-COMP:16892"/>
        <dbReference type="Rhea" id="RHEA-COMP:16893"/>
        <dbReference type="Rhea" id="RHEA-COMP:16894"/>
        <dbReference type="Rhea" id="RHEA-COMP:16895"/>
        <dbReference type="ChEBI" id="CHEBI:15377"/>
        <dbReference type="ChEBI" id="CHEBI:15378"/>
        <dbReference type="ChEBI" id="CHEBI:29033"/>
        <dbReference type="ChEBI" id="CHEBI:29034"/>
        <dbReference type="ChEBI" id="CHEBI:29969"/>
        <dbReference type="ChEBI" id="CHEBI:29979"/>
        <dbReference type="ChEBI" id="CHEBI:33190"/>
        <dbReference type="ChEBI" id="CHEBI:58354"/>
        <dbReference type="ChEBI" id="CHEBI:143915"/>
        <dbReference type="ChEBI" id="CHEBI:157692"/>
    </reaction>
    <physiologicalReaction direction="left-to-right" evidence="11">
        <dbReference type="Rhea" id="RHEA:65757"/>
    </physiologicalReaction>
</comment>
<comment type="pathway">
    <text evidence="2">Cofactor biosynthesis; thiamine diphosphate biosynthesis.</text>
</comment>
<keyword evidence="12" id="KW-0732">Signal</keyword>
<dbReference type="GO" id="GO:0016740">
    <property type="term" value="F:transferase activity"/>
    <property type="evidence" value="ECO:0007669"/>
    <property type="project" value="UniProtKB-KW"/>
</dbReference>